<dbReference type="OrthoDB" id="29460at2759"/>
<keyword evidence="16" id="KW-1015">Disulfide bond</keyword>
<keyword evidence="8 19" id="KW-0812">Transmembrane</keyword>
<evidence type="ECO:0000256" key="7">
    <source>
        <dbReference type="ARBA" id="ARBA00022448"/>
    </source>
</evidence>
<evidence type="ECO:0000256" key="6">
    <source>
        <dbReference type="ARBA" id="ARBA00013776"/>
    </source>
</evidence>
<keyword evidence="7" id="KW-0813">Transport</keyword>
<dbReference type="PROSITE" id="PS51914">
    <property type="entry name" value="MRH"/>
    <property type="match status" value="1"/>
</dbReference>
<name>A0A3N4IGN2_ASCIM</name>
<dbReference type="InterPro" id="IPR018939">
    <property type="entry name" value="Autophagy-rel_prot_27"/>
</dbReference>
<keyword evidence="17" id="KW-0968">Cytoplasmic vesicle</keyword>
<protein>
    <recommendedName>
        <fullName evidence="6">Autophagy-related protein 27</fullName>
    </recommendedName>
</protein>
<evidence type="ECO:0000256" key="1">
    <source>
        <dbReference type="ARBA" id="ARBA00004304"/>
    </source>
</evidence>
<dbReference type="PANTHER" id="PTHR15071">
    <property type="entry name" value="MANNOSE-6-PHOSPHATE RECEPTOR FAMILY MEMBER"/>
    <property type="match status" value="1"/>
</dbReference>
<evidence type="ECO:0000256" key="19">
    <source>
        <dbReference type="SAM" id="Phobius"/>
    </source>
</evidence>
<dbReference type="GO" id="GO:0031966">
    <property type="term" value="C:mitochondrial membrane"/>
    <property type="evidence" value="ECO:0007669"/>
    <property type="project" value="UniProtKB-SubCell"/>
</dbReference>
<keyword evidence="13" id="KW-0333">Golgi apparatus</keyword>
<feature type="compositionally biased region" description="Basic and acidic residues" evidence="18">
    <location>
        <begin position="180"/>
        <end position="196"/>
    </location>
</feature>
<dbReference type="Pfam" id="PF09451">
    <property type="entry name" value="ATG27"/>
    <property type="match status" value="1"/>
</dbReference>
<keyword evidence="23" id="KW-1185">Reference proteome</keyword>
<dbReference type="GO" id="GO:0034045">
    <property type="term" value="C:phagophore assembly site membrane"/>
    <property type="evidence" value="ECO:0007669"/>
    <property type="project" value="UniProtKB-SubCell"/>
</dbReference>
<evidence type="ECO:0000256" key="8">
    <source>
        <dbReference type="ARBA" id="ARBA00022692"/>
    </source>
</evidence>
<evidence type="ECO:0000256" key="15">
    <source>
        <dbReference type="ARBA" id="ARBA00023136"/>
    </source>
</evidence>
<evidence type="ECO:0000256" key="4">
    <source>
        <dbReference type="ARBA" id="ARBA00004614"/>
    </source>
</evidence>
<dbReference type="GO" id="GO:0006914">
    <property type="term" value="P:autophagy"/>
    <property type="evidence" value="ECO:0007669"/>
    <property type="project" value="UniProtKB-KW"/>
</dbReference>
<keyword evidence="10" id="KW-0653">Protein transport</keyword>
<gene>
    <name evidence="22" type="ORF">BJ508DRAFT_412087</name>
</gene>
<feature type="region of interest" description="Disordered" evidence="18">
    <location>
        <begin position="180"/>
        <end position="201"/>
    </location>
</feature>
<dbReference type="GO" id="GO:0030659">
    <property type="term" value="C:cytoplasmic vesicle membrane"/>
    <property type="evidence" value="ECO:0007669"/>
    <property type="project" value="UniProtKB-SubCell"/>
</dbReference>
<evidence type="ECO:0000256" key="12">
    <source>
        <dbReference type="ARBA" id="ARBA00023006"/>
    </source>
</evidence>
<dbReference type="InterPro" id="IPR044865">
    <property type="entry name" value="MRH_dom"/>
</dbReference>
<keyword evidence="11 19" id="KW-1133">Transmembrane helix</keyword>
<evidence type="ECO:0000256" key="20">
    <source>
        <dbReference type="SAM" id="SignalP"/>
    </source>
</evidence>
<keyword evidence="9 20" id="KW-0732">Signal</keyword>
<evidence type="ECO:0000256" key="10">
    <source>
        <dbReference type="ARBA" id="ARBA00022927"/>
    </source>
</evidence>
<evidence type="ECO:0000259" key="21">
    <source>
        <dbReference type="PROSITE" id="PS51914"/>
    </source>
</evidence>
<comment type="similarity">
    <text evidence="5">Belongs to the ATG27 family.</text>
</comment>
<feature type="transmembrane region" description="Helical" evidence="19">
    <location>
        <begin position="244"/>
        <end position="266"/>
    </location>
</feature>
<dbReference type="Gene3D" id="2.70.130.10">
    <property type="entry name" value="Mannose-6-phosphate receptor binding domain"/>
    <property type="match status" value="1"/>
</dbReference>
<keyword evidence="14" id="KW-0496">Mitochondrion</keyword>
<proteinExistence type="inferred from homology"/>
<sequence>MRIHSTVEGAALTAALLVSLLPFTTATPTAAETPKWDCSAVKAGDAKFDLSSLKGTQSVVVTTDTPPTVTKMKWMIDICGPLEKIKDAKEDEQCPEGTQVCGIETVQHKDDKPIVHKVLPIAGNIGDRKLAAEVTRKAPSKSKDDPVAEGLQVILHGGEYNKVKQKVTIDFICDKERTGLEPEDGKSKREEKKEPSKASLQFNGYDEGTEVSTLKLTWLTKAACESKDAPGGGEGSDDSASWGFFTWFIIIAFLGTAAYLIFGSWLNYNRYGARGWDLLPHSDTIKEIPYLLRDWTRRVISTVQGGGMRGGYSAV</sequence>
<reference evidence="22 23" key="1">
    <citation type="journal article" date="2018" name="Nat. Ecol. Evol.">
        <title>Pezizomycetes genomes reveal the molecular basis of ectomycorrhizal truffle lifestyle.</title>
        <authorList>
            <person name="Murat C."/>
            <person name="Payen T."/>
            <person name="Noel B."/>
            <person name="Kuo A."/>
            <person name="Morin E."/>
            <person name="Chen J."/>
            <person name="Kohler A."/>
            <person name="Krizsan K."/>
            <person name="Balestrini R."/>
            <person name="Da Silva C."/>
            <person name="Montanini B."/>
            <person name="Hainaut M."/>
            <person name="Levati E."/>
            <person name="Barry K.W."/>
            <person name="Belfiori B."/>
            <person name="Cichocki N."/>
            <person name="Clum A."/>
            <person name="Dockter R.B."/>
            <person name="Fauchery L."/>
            <person name="Guy J."/>
            <person name="Iotti M."/>
            <person name="Le Tacon F."/>
            <person name="Lindquist E.A."/>
            <person name="Lipzen A."/>
            <person name="Malagnac F."/>
            <person name="Mello A."/>
            <person name="Molinier V."/>
            <person name="Miyauchi S."/>
            <person name="Poulain J."/>
            <person name="Riccioni C."/>
            <person name="Rubini A."/>
            <person name="Sitrit Y."/>
            <person name="Splivallo R."/>
            <person name="Traeger S."/>
            <person name="Wang M."/>
            <person name="Zifcakova L."/>
            <person name="Wipf D."/>
            <person name="Zambonelli A."/>
            <person name="Paolocci F."/>
            <person name="Nowrousian M."/>
            <person name="Ottonello S."/>
            <person name="Baldrian P."/>
            <person name="Spatafora J.W."/>
            <person name="Henrissat B."/>
            <person name="Nagy L.G."/>
            <person name="Aury J.M."/>
            <person name="Wincker P."/>
            <person name="Grigoriev I.V."/>
            <person name="Bonfante P."/>
            <person name="Martin F.M."/>
        </authorList>
    </citation>
    <scope>NUCLEOTIDE SEQUENCE [LARGE SCALE GENOMIC DNA]</scope>
    <source>
        <strain evidence="22 23">RN42</strain>
    </source>
</reference>
<evidence type="ECO:0000256" key="9">
    <source>
        <dbReference type="ARBA" id="ARBA00022729"/>
    </source>
</evidence>
<dbReference type="SUPFAM" id="SSF50911">
    <property type="entry name" value="Mannose 6-phosphate receptor domain"/>
    <property type="match status" value="1"/>
</dbReference>
<accession>A0A3N4IGN2</accession>
<evidence type="ECO:0000256" key="16">
    <source>
        <dbReference type="ARBA" id="ARBA00023157"/>
    </source>
</evidence>
<dbReference type="STRING" id="1160509.A0A3N4IGN2"/>
<feature type="chain" id="PRO_5017985778" description="Autophagy-related protein 27" evidence="20">
    <location>
        <begin position="27"/>
        <end position="315"/>
    </location>
</feature>
<evidence type="ECO:0000313" key="22">
    <source>
        <dbReference type="EMBL" id="RPA85305.1"/>
    </source>
</evidence>
<evidence type="ECO:0000256" key="3">
    <source>
        <dbReference type="ARBA" id="ARBA00004472"/>
    </source>
</evidence>
<evidence type="ECO:0000256" key="11">
    <source>
        <dbReference type="ARBA" id="ARBA00022989"/>
    </source>
</evidence>
<organism evidence="22 23">
    <name type="scientific">Ascobolus immersus RN42</name>
    <dbReference type="NCBI Taxonomy" id="1160509"/>
    <lineage>
        <taxon>Eukaryota</taxon>
        <taxon>Fungi</taxon>
        <taxon>Dikarya</taxon>
        <taxon>Ascomycota</taxon>
        <taxon>Pezizomycotina</taxon>
        <taxon>Pezizomycetes</taxon>
        <taxon>Pezizales</taxon>
        <taxon>Ascobolaceae</taxon>
        <taxon>Ascobolus</taxon>
    </lineage>
</organism>
<dbReference type="PANTHER" id="PTHR15071:SF13">
    <property type="entry name" value="AUTOPHAGY-RELATED PROTEIN 27"/>
    <property type="match status" value="1"/>
</dbReference>
<keyword evidence="12" id="KW-0072">Autophagy</keyword>
<evidence type="ECO:0000256" key="13">
    <source>
        <dbReference type="ARBA" id="ARBA00023034"/>
    </source>
</evidence>
<evidence type="ECO:0000256" key="17">
    <source>
        <dbReference type="ARBA" id="ARBA00023329"/>
    </source>
</evidence>
<dbReference type="GO" id="GO:0015031">
    <property type="term" value="P:protein transport"/>
    <property type="evidence" value="ECO:0007669"/>
    <property type="project" value="UniProtKB-KW"/>
</dbReference>
<dbReference type="GO" id="GO:0000139">
    <property type="term" value="C:Golgi membrane"/>
    <property type="evidence" value="ECO:0007669"/>
    <property type="project" value="UniProtKB-SubCell"/>
</dbReference>
<evidence type="ECO:0000256" key="2">
    <source>
        <dbReference type="ARBA" id="ARBA00004358"/>
    </source>
</evidence>
<feature type="domain" description="MRH" evidence="21">
    <location>
        <begin position="36"/>
        <end position="226"/>
    </location>
</feature>
<keyword evidence="15 19" id="KW-0472">Membrane</keyword>
<evidence type="ECO:0000256" key="14">
    <source>
        <dbReference type="ARBA" id="ARBA00023128"/>
    </source>
</evidence>
<dbReference type="EMBL" id="ML119654">
    <property type="protein sequence ID" value="RPA85305.1"/>
    <property type="molecule type" value="Genomic_DNA"/>
</dbReference>
<dbReference type="InterPro" id="IPR009011">
    <property type="entry name" value="Man6P_isomerase_rcpt-bd_dom_sf"/>
</dbReference>
<dbReference type="AlphaFoldDB" id="A0A3N4IGN2"/>
<evidence type="ECO:0000256" key="5">
    <source>
        <dbReference type="ARBA" id="ARBA00005363"/>
    </source>
</evidence>
<feature type="signal peptide" evidence="20">
    <location>
        <begin position="1"/>
        <end position="26"/>
    </location>
</feature>
<evidence type="ECO:0000256" key="18">
    <source>
        <dbReference type="SAM" id="MobiDB-lite"/>
    </source>
</evidence>
<dbReference type="Proteomes" id="UP000275078">
    <property type="component" value="Unassembled WGS sequence"/>
</dbReference>
<comment type="subcellular location">
    <subcellularLocation>
        <location evidence="2">Cytoplasmic vesicle membrane</location>
        <topology evidence="2">Single-pass type I membrane protein</topology>
    </subcellularLocation>
    <subcellularLocation>
        <location evidence="4">Golgi apparatus membrane</location>
        <topology evidence="4">Single-pass type I membrane protein</topology>
    </subcellularLocation>
    <subcellularLocation>
        <location evidence="1">Mitochondrion membrane</location>
        <topology evidence="1">Single-pass membrane protein</topology>
    </subcellularLocation>
    <subcellularLocation>
        <location evidence="3">Preautophagosomal structure membrane</location>
        <topology evidence="3">Single-pass type I membrane protein</topology>
    </subcellularLocation>
</comment>
<evidence type="ECO:0000313" key="23">
    <source>
        <dbReference type="Proteomes" id="UP000275078"/>
    </source>
</evidence>